<organism evidence="2 3">
    <name type="scientific">Stagnihabitans tardus</name>
    <dbReference type="NCBI Taxonomy" id="2699202"/>
    <lineage>
        <taxon>Bacteria</taxon>
        <taxon>Pseudomonadati</taxon>
        <taxon>Pseudomonadota</taxon>
        <taxon>Alphaproteobacteria</taxon>
        <taxon>Rhodobacterales</taxon>
        <taxon>Paracoccaceae</taxon>
        <taxon>Stagnihabitans</taxon>
    </lineage>
</organism>
<dbReference type="AlphaFoldDB" id="A0AAE4Y8S4"/>
<evidence type="ECO:0008006" key="4">
    <source>
        <dbReference type="Google" id="ProtNLM"/>
    </source>
</evidence>
<sequence length="114" mass="12211">MTSLPDPKAVLLLDEIHGALLRHDYPALGPLGQALEAELDQPSQRLDAAAVALIRARADRNAATLRATTQGIRSALRRLAEVRQVARGMVTYDRTGRHETPDPGAAGGPPLGRF</sequence>
<protein>
    <recommendedName>
        <fullName evidence="4">FlgN protein</fullName>
    </recommendedName>
</protein>
<evidence type="ECO:0000313" key="2">
    <source>
        <dbReference type="EMBL" id="NBZ87339.1"/>
    </source>
</evidence>
<keyword evidence="3" id="KW-1185">Reference proteome</keyword>
<dbReference type="RefSeq" id="WP_168774144.1">
    <property type="nucleotide sequence ID" value="NZ_JAABNR010000005.1"/>
</dbReference>
<name>A0AAE4Y8S4_9RHOB</name>
<dbReference type="EMBL" id="JAABNR010000005">
    <property type="protein sequence ID" value="NBZ87339.1"/>
    <property type="molecule type" value="Genomic_DNA"/>
</dbReference>
<evidence type="ECO:0000313" key="3">
    <source>
        <dbReference type="Proteomes" id="UP001193501"/>
    </source>
</evidence>
<dbReference type="Proteomes" id="UP001193501">
    <property type="component" value="Unassembled WGS sequence"/>
</dbReference>
<accession>A0AAE4Y8S4</accession>
<feature type="region of interest" description="Disordered" evidence="1">
    <location>
        <begin position="91"/>
        <end position="114"/>
    </location>
</feature>
<proteinExistence type="predicted"/>
<evidence type="ECO:0000256" key="1">
    <source>
        <dbReference type="SAM" id="MobiDB-lite"/>
    </source>
</evidence>
<reference evidence="2" key="1">
    <citation type="submission" date="2020-01" db="EMBL/GenBank/DDBJ databases">
        <authorList>
            <person name="Chen W.-M."/>
        </authorList>
    </citation>
    <scope>NUCLEOTIDE SEQUENCE</scope>
    <source>
        <strain evidence="2">CYK-10</strain>
    </source>
</reference>
<gene>
    <name evidence="2" type="ORF">GV832_07060</name>
</gene>
<feature type="compositionally biased region" description="Gly residues" evidence="1">
    <location>
        <begin position="105"/>
        <end position="114"/>
    </location>
</feature>
<comment type="caution">
    <text evidence="2">The sequence shown here is derived from an EMBL/GenBank/DDBJ whole genome shotgun (WGS) entry which is preliminary data.</text>
</comment>